<evidence type="ECO:0000256" key="4">
    <source>
        <dbReference type="ARBA" id="ARBA00022722"/>
    </source>
</evidence>
<evidence type="ECO:0000256" key="6">
    <source>
        <dbReference type="ARBA" id="ARBA00022801"/>
    </source>
</evidence>
<comment type="similarity">
    <text evidence="3">Belongs to the HARBI1 family.</text>
</comment>
<keyword evidence="4" id="KW-0540">Nuclease</keyword>
<keyword evidence="7" id="KW-0539">Nucleus</keyword>
<sequence length="123" mass="13908">MATDIIKPQDSDFRDIPEKILIDSRYMSHFKDCLGAIDGTYIPVSISPEDQIPYIGRKGIPTQNVMAACDFKMQFIFAVAGWEGSAHDSRIFQKTIWDPALNFPKPPKEKYYLVDAGYPQMSG</sequence>
<accession>A0AAD9X428</accession>
<evidence type="ECO:0000313" key="9">
    <source>
        <dbReference type="EMBL" id="KAK2652342.1"/>
    </source>
</evidence>
<reference evidence="9" key="1">
    <citation type="journal article" date="2023" name="Plant J.">
        <title>Genome sequences and population genomics provide insights into the demographic history, inbreeding, and mutation load of two 'living fossil' tree species of Dipteronia.</title>
        <authorList>
            <person name="Feng Y."/>
            <person name="Comes H.P."/>
            <person name="Chen J."/>
            <person name="Zhu S."/>
            <person name="Lu R."/>
            <person name="Zhang X."/>
            <person name="Li P."/>
            <person name="Qiu J."/>
            <person name="Olsen K.M."/>
            <person name="Qiu Y."/>
        </authorList>
    </citation>
    <scope>NUCLEOTIDE SEQUENCE</scope>
    <source>
        <strain evidence="9">KIB01</strain>
    </source>
</reference>
<gene>
    <name evidence="9" type="ORF">Ddye_012198</name>
</gene>
<evidence type="ECO:0000256" key="5">
    <source>
        <dbReference type="ARBA" id="ARBA00022723"/>
    </source>
</evidence>
<keyword evidence="10" id="KW-1185">Reference proteome</keyword>
<dbReference type="PANTHER" id="PTHR22930">
    <property type="match status" value="1"/>
</dbReference>
<dbReference type="InterPro" id="IPR027806">
    <property type="entry name" value="HARBI1_dom"/>
</dbReference>
<dbReference type="GO" id="GO:0005634">
    <property type="term" value="C:nucleus"/>
    <property type="evidence" value="ECO:0007669"/>
    <property type="project" value="UniProtKB-SubCell"/>
</dbReference>
<dbReference type="EMBL" id="JANJYI010000004">
    <property type="protein sequence ID" value="KAK2652342.1"/>
    <property type="molecule type" value="Genomic_DNA"/>
</dbReference>
<dbReference type="GO" id="GO:0004518">
    <property type="term" value="F:nuclease activity"/>
    <property type="evidence" value="ECO:0007669"/>
    <property type="project" value="UniProtKB-KW"/>
</dbReference>
<feature type="non-terminal residue" evidence="9">
    <location>
        <position position="123"/>
    </location>
</feature>
<dbReference type="PANTHER" id="PTHR22930:SF221">
    <property type="entry name" value="NUCLEASE HARBI1"/>
    <property type="match status" value="1"/>
</dbReference>
<dbReference type="Proteomes" id="UP001280121">
    <property type="component" value="Unassembled WGS sequence"/>
</dbReference>
<comment type="cofactor">
    <cofactor evidence="1">
        <name>a divalent metal cation</name>
        <dbReference type="ChEBI" id="CHEBI:60240"/>
    </cofactor>
</comment>
<dbReference type="GO" id="GO:0016787">
    <property type="term" value="F:hydrolase activity"/>
    <property type="evidence" value="ECO:0007669"/>
    <property type="project" value="UniProtKB-KW"/>
</dbReference>
<dbReference type="Pfam" id="PF13359">
    <property type="entry name" value="DDE_Tnp_4"/>
    <property type="match status" value="1"/>
</dbReference>
<dbReference type="GO" id="GO:0046872">
    <property type="term" value="F:metal ion binding"/>
    <property type="evidence" value="ECO:0007669"/>
    <property type="project" value="UniProtKB-KW"/>
</dbReference>
<evidence type="ECO:0000259" key="8">
    <source>
        <dbReference type="Pfam" id="PF13359"/>
    </source>
</evidence>
<keyword evidence="6" id="KW-0378">Hydrolase</keyword>
<comment type="subcellular location">
    <subcellularLocation>
        <location evidence="2">Nucleus</location>
    </subcellularLocation>
</comment>
<name>A0AAD9X428_9ROSI</name>
<protein>
    <recommendedName>
        <fullName evidence="8">DDE Tnp4 domain-containing protein</fullName>
    </recommendedName>
</protein>
<evidence type="ECO:0000256" key="1">
    <source>
        <dbReference type="ARBA" id="ARBA00001968"/>
    </source>
</evidence>
<comment type="caution">
    <text evidence="9">The sequence shown here is derived from an EMBL/GenBank/DDBJ whole genome shotgun (WGS) entry which is preliminary data.</text>
</comment>
<evidence type="ECO:0000256" key="3">
    <source>
        <dbReference type="ARBA" id="ARBA00006958"/>
    </source>
</evidence>
<feature type="domain" description="DDE Tnp4" evidence="8">
    <location>
        <begin position="37"/>
        <end position="120"/>
    </location>
</feature>
<evidence type="ECO:0000256" key="2">
    <source>
        <dbReference type="ARBA" id="ARBA00004123"/>
    </source>
</evidence>
<keyword evidence="5" id="KW-0479">Metal-binding</keyword>
<evidence type="ECO:0000313" key="10">
    <source>
        <dbReference type="Proteomes" id="UP001280121"/>
    </source>
</evidence>
<proteinExistence type="inferred from homology"/>
<dbReference type="AlphaFoldDB" id="A0AAD9X428"/>
<organism evidence="9 10">
    <name type="scientific">Dipteronia dyeriana</name>
    <dbReference type="NCBI Taxonomy" id="168575"/>
    <lineage>
        <taxon>Eukaryota</taxon>
        <taxon>Viridiplantae</taxon>
        <taxon>Streptophyta</taxon>
        <taxon>Embryophyta</taxon>
        <taxon>Tracheophyta</taxon>
        <taxon>Spermatophyta</taxon>
        <taxon>Magnoliopsida</taxon>
        <taxon>eudicotyledons</taxon>
        <taxon>Gunneridae</taxon>
        <taxon>Pentapetalae</taxon>
        <taxon>rosids</taxon>
        <taxon>malvids</taxon>
        <taxon>Sapindales</taxon>
        <taxon>Sapindaceae</taxon>
        <taxon>Hippocastanoideae</taxon>
        <taxon>Acereae</taxon>
        <taxon>Dipteronia</taxon>
    </lineage>
</organism>
<dbReference type="InterPro" id="IPR045249">
    <property type="entry name" value="HARBI1-like"/>
</dbReference>
<evidence type="ECO:0000256" key="7">
    <source>
        <dbReference type="ARBA" id="ARBA00023242"/>
    </source>
</evidence>